<feature type="transmembrane region" description="Helical" evidence="14">
    <location>
        <begin position="297"/>
        <end position="321"/>
    </location>
</feature>
<dbReference type="InterPro" id="IPR051224">
    <property type="entry name" value="NiCoT_RcnA"/>
</dbReference>
<feature type="transmembrane region" description="Helical" evidence="14">
    <location>
        <begin position="109"/>
        <end position="131"/>
    </location>
</feature>
<dbReference type="GO" id="GO:0010045">
    <property type="term" value="P:response to nickel cation"/>
    <property type="evidence" value="ECO:0007669"/>
    <property type="project" value="TreeGrafter"/>
</dbReference>
<evidence type="ECO:0000256" key="8">
    <source>
        <dbReference type="ARBA" id="ARBA00022692"/>
    </source>
</evidence>
<evidence type="ECO:0000256" key="12">
    <source>
        <dbReference type="ARBA" id="ARBA00023136"/>
    </source>
</evidence>
<keyword evidence="8 14" id="KW-0812">Transmembrane</keyword>
<dbReference type="PANTHER" id="PTHR40659">
    <property type="entry name" value="NICKEL/COBALT EFFLUX SYSTEM RCNA"/>
    <property type="match status" value="1"/>
</dbReference>
<gene>
    <name evidence="15" type="ORF">FJW01_07415</name>
</gene>
<keyword evidence="12 14" id="KW-0472">Membrane</keyword>
<dbReference type="GO" id="GO:0006824">
    <property type="term" value="P:cobalt ion transport"/>
    <property type="evidence" value="ECO:0007669"/>
    <property type="project" value="UniProtKB-KW"/>
</dbReference>
<keyword evidence="11" id="KW-0921">Nickel transport</keyword>
<evidence type="ECO:0000313" key="16">
    <source>
        <dbReference type="Proteomes" id="UP000317747"/>
    </source>
</evidence>
<keyword evidence="4" id="KW-0171">Cobalt transport</keyword>
<feature type="transmembrane region" description="Helical" evidence="14">
    <location>
        <begin position="151"/>
        <end position="170"/>
    </location>
</feature>
<dbReference type="AlphaFoldDB" id="A0A506QCF7"/>
<protein>
    <recommendedName>
        <fullName evidence="14">Nickel/cobalt efflux system</fullName>
    </recommendedName>
</protein>
<dbReference type="GO" id="GO:0005886">
    <property type="term" value="C:plasma membrane"/>
    <property type="evidence" value="ECO:0007669"/>
    <property type="project" value="UniProtKB-SubCell"/>
</dbReference>
<keyword evidence="10" id="KW-0406">Ion transport</keyword>
<accession>A0A506QCF7</accession>
<comment type="subcellular location">
    <subcellularLocation>
        <location evidence="2 14">Cell membrane</location>
        <topology evidence="2 14">Multi-pass membrane protein</topology>
    </subcellularLocation>
</comment>
<comment type="similarity">
    <text evidence="3">Belongs to the NiCoT transporter (TC 2.A.52) family. RcnA subfamily.</text>
</comment>
<feature type="transmembrane region" description="Helical" evidence="14">
    <location>
        <begin position="250"/>
        <end position="276"/>
    </location>
</feature>
<evidence type="ECO:0000256" key="10">
    <source>
        <dbReference type="ARBA" id="ARBA00023065"/>
    </source>
</evidence>
<keyword evidence="7" id="KW-0533">Nickel</keyword>
<feature type="transmembrane region" description="Helical" evidence="14">
    <location>
        <begin position="14"/>
        <end position="34"/>
    </location>
</feature>
<proteinExistence type="inferred from homology"/>
<evidence type="ECO:0000256" key="3">
    <source>
        <dbReference type="ARBA" id="ARBA00010428"/>
    </source>
</evidence>
<reference evidence="15 16" key="1">
    <citation type="submission" date="2019-06" db="EMBL/GenBank/DDBJ databases">
        <title>Taxogenomics and systematics of the genus Pantoea.</title>
        <authorList>
            <person name="Tambong J.T."/>
        </authorList>
    </citation>
    <scope>NUCLEOTIDE SEQUENCE [LARGE SCALE GENOMIC DNA]</scope>
    <source>
        <strain evidence="15 16">LMG 24200</strain>
    </source>
</reference>
<evidence type="ECO:0000256" key="1">
    <source>
        <dbReference type="ARBA" id="ARBA00002510"/>
    </source>
</evidence>
<comment type="function">
    <text evidence="1">Efflux system for nickel and cobalt.</text>
</comment>
<evidence type="ECO:0000256" key="13">
    <source>
        <dbReference type="ARBA" id="ARBA00023285"/>
    </source>
</evidence>
<dbReference type="GO" id="GO:0015099">
    <property type="term" value="F:nickel cation transmembrane transporter activity"/>
    <property type="evidence" value="ECO:0007669"/>
    <property type="project" value="UniProtKB-UniRule"/>
</dbReference>
<keyword evidence="13" id="KW-0170">Cobalt</keyword>
<evidence type="ECO:0000256" key="2">
    <source>
        <dbReference type="ARBA" id="ARBA00004651"/>
    </source>
</evidence>
<name>A0A506QCF7_9GAMM</name>
<evidence type="ECO:0000256" key="7">
    <source>
        <dbReference type="ARBA" id="ARBA00022596"/>
    </source>
</evidence>
<keyword evidence="6" id="KW-1003">Cell membrane</keyword>
<dbReference type="OrthoDB" id="9812956at2"/>
<evidence type="ECO:0000256" key="9">
    <source>
        <dbReference type="ARBA" id="ARBA00022989"/>
    </source>
</evidence>
<keyword evidence="5 14" id="KW-0813">Transport</keyword>
<dbReference type="Pfam" id="PF03824">
    <property type="entry name" value="NicO"/>
    <property type="match status" value="1"/>
</dbReference>
<comment type="caution">
    <text evidence="15">The sequence shown here is derived from an EMBL/GenBank/DDBJ whole genome shotgun (WGS) entry which is preliminary data.</text>
</comment>
<feature type="transmembrane region" description="Helical" evidence="14">
    <location>
        <begin position="223"/>
        <end position="244"/>
    </location>
</feature>
<dbReference type="PANTHER" id="PTHR40659:SF1">
    <property type="entry name" value="NICKEL_COBALT EFFLUX SYSTEM RCNA"/>
    <property type="match status" value="1"/>
</dbReference>
<dbReference type="GO" id="GO:0046583">
    <property type="term" value="F:monoatomic cation efflux transmembrane transporter activity"/>
    <property type="evidence" value="ECO:0007669"/>
    <property type="project" value="TreeGrafter"/>
</dbReference>
<keyword evidence="16" id="KW-1185">Reference proteome</keyword>
<dbReference type="Proteomes" id="UP000317747">
    <property type="component" value="Unassembled WGS sequence"/>
</dbReference>
<evidence type="ECO:0000256" key="4">
    <source>
        <dbReference type="ARBA" id="ARBA00022426"/>
    </source>
</evidence>
<evidence type="ECO:0000313" key="15">
    <source>
        <dbReference type="EMBL" id="TPV43336.1"/>
    </source>
</evidence>
<organism evidence="15 16">
    <name type="scientific">Pantoea deleyi</name>
    <dbReference type="NCBI Taxonomy" id="470932"/>
    <lineage>
        <taxon>Bacteria</taxon>
        <taxon>Pseudomonadati</taxon>
        <taxon>Pseudomonadota</taxon>
        <taxon>Gammaproteobacteria</taxon>
        <taxon>Enterobacterales</taxon>
        <taxon>Erwiniaceae</taxon>
        <taxon>Pantoea</taxon>
    </lineage>
</organism>
<dbReference type="RefSeq" id="WP_140916997.1">
    <property type="nucleotide sequence ID" value="NZ_CP071405.1"/>
</dbReference>
<dbReference type="EMBL" id="VHJA01000049">
    <property type="protein sequence ID" value="TPV43336.1"/>
    <property type="molecule type" value="Genomic_DNA"/>
</dbReference>
<dbReference type="InterPro" id="IPR011541">
    <property type="entry name" value="Ni/Co_transpt_high_affinity"/>
</dbReference>
<sequence length="332" mass="35903">MSVISPSRQVARRWPLWLMAALFISAAGLVWLSWPQILLQSVLWQKDLHRQMTWLLQQVAEQPHQAGLSLVIFSLLYGVLHALGPGHGKVVITTFLATHPSRVKTSIRLTLLASLLQGSVAIALVTVMLVLLKTSSRQLHLSSFWLEKGSYLLVTGLGIVMGYRALRALWRALRPPAASPFRAFQPLAPHSPHHEHGDQCGCGHAHLPTPQQMSGNVSVKTQLLVVVSMGLRPCSGAIMMLLFAKVIGVYLWGVLSAAVMALGTALTISAIGLLVQQARTVAQRLAQPREAAGTSRLIMPLLTLTGSLILIVAGVALWQAARLTPAGGIRPF</sequence>
<dbReference type="GO" id="GO:0032025">
    <property type="term" value="P:response to cobalt ion"/>
    <property type="evidence" value="ECO:0007669"/>
    <property type="project" value="TreeGrafter"/>
</dbReference>
<evidence type="ECO:0000256" key="6">
    <source>
        <dbReference type="ARBA" id="ARBA00022475"/>
    </source>
</evidence>
<evidence type="ECO:0000256" key="11">
    <source>
        <dbReference type="ARBA" id="ARBA00023112"/>
    </source>
</evidence>
<evidence type="ECO:0000256" key="5">
    <source>
        <dbReference type="ARBA" id="ARBA00022448"/>
    </source>
</evidence>
<keyword evidence="9 14" id="KW-1133">Transmembrane helix</keyword>
<feature type="transmembrane region" description="Helical" evidence="14">
    <location>
        <begin position="70"/>
        <end position="97"/>
    </location>
</feature>
<evidence type="ECO:0000256" key="14">
    <source>
        <dbReference type="RuleBase" id="RU362101"/>
    </source>
</evidence>